<protein>
    <submittedName>
        <fullName evidence="7">Putative integrase</fullName>
    </submittedName>
</protein>
<dbReference type="InterPro" id="IPR013762">
    <property type="entry name" value="Integrase-like_cat_sf"/>
</dbReference>
<dbReference type="AlphaFoldDB" id="I3WYV0"/>
<dbReference type="SUPFAM" id="SSF56349">
    <property type="entry name" value="DNA breaking-rejoining enzymes"/>
    <property type="match status" value="1"/>
</dbReference>
<evidence type="ECO:0000313" key="7">
    <source>
        <dbReference type="EMBL" id="AFL48806.1"/>
    </source>
</evidence>
<dbReference type="PROSITE" id="PS51898">
    <property type="entry name" value="TYR_RECOMBINASE"/>
    <property type="match status" value="1"/>
</dbReference>
<keyword evidence="2" id="KW-0229">DNA integration</keyword>
<proteinExistence type="inferred from homology"/>
<dbReference type="GO" id="GO:0003677">
    <property type="term" value="F:DNA binding"/>
    <property type="evidence" value="ECO:0007669"/>
    <property type="project" value="UniProtKB-KW"/>
</dbReference>
<evidence type="ECO:0000256" key="3">
    <source>
        <dbReference type="ARBA" id="ARBA00023125"/>
    </source>
</evidence>
<dbReference type="GO" id="GO:0006310">
    <property type="term" value="P:DNA recombination"/>
    <property type="evidence" value="ECO:0007669"/>
    <property type="project" value="UniProtKB-KW"/>
</dbReference>
<evidence type="ECO:0000259" key="6">
    <source>
        <dbReference type="PROSITE" id="PS51898"/>
    </source>
</evidence>
<dbReference type="HOGENOM" id="CLU_022238_3_0_5"/>
<keyword evidence="3" id="KW-0238">DNA-binding</keyword>
<dbReference type="Pfam" id="PF00589">
    <property type="entry name" value="Phage_integrase"/>
    <property type="match status" value="1"/>
</dbReference>
<dbReference type="Proteomes" id="UP000006180">
    <property type="component" value="Chromosome"/>
</dbReference>
<name>I3WYV0_SINF2</name>
<evidence type="ECO:0000313" key="8">
    <source>
        <dbReference type="Proteomes" id="UP000006180"/>
    </source>
</evidence>
<evidence type="ECO:0000256" key="1">
    <source>
        <dbReference type="ARBA" id="ARBA00008857"/>
    </source>
</evidence>
<feature type="domain" description="Tyr recombinase" evidence="6">
    <location>
        <begin position="340"/>
        <end position="553"/>
    </location>
</feature>
<dbReference type="Pfam" id="PF20172">
    <property type="entry name" value="DUF6538"/>
    <property type="match status" value="1"/>
</dbReference>
<dbReference type="Gene3D" id="1.10.443.10">
    <property type="entry name" value="Intergrase catalytic core"/>
    <property type="match status" value="1"/>
</dbReference>
<dbReference type="EMBL" id="CP003563">
    <property type="protein sequence ID" value="AFL48806.1"/>
    <property type="molecule type" value="Genomic_DNA"/>
</dbReference>
<evidence type="ECO:0000256" key="4">
    <source>
        <dbReference type="ARBA" id="ARBA00023172"/>
    </source>
</evidence>
<organism evidence="7 8">
    <name type="scientific">Sinorhizobium fredii (strain USDA 257)</name>
    <dbReference type="NCBI Taxonomy" id="1185652"/>
    <lineage>
        <taxon>Bacteria</taxon>
        <taxon>Pseudomonadati</taxon>
        <taxon>Pseudomonadota</taxon>
        <taxon>Alphaproteobacteria</taxon>
        <taxon>Hyphomicrobiales</taxon>
        <taxon>Rhizobiaceae</taxon>
        <taxon>Sinorhizobium/Ensifer group</taxon>
        <taxon>Sinorhizobium</taxon>
    </lineage>
</organism>
<dbReference type="InterPro" id="IPR002104">
    <property type="entry name" value="Integrase_catalytic"/>
</dbReference>
<dbReference type="InterPro" id="IPR050090">
    <property type="entry name" value="Tyrosine_recombinase_XerCD"/>
</dbReference>
<evidence type="ECO:0000256" key="2">
    <source>
        <dbReference type="ARBA" id="ARBA00022908"/>
    </source>
</evidence>
<dbReference type="PATRIC" id="fig|1185652.3.peg.214"/>
<dbReference type="KEGG" id="sfd:USDA257_c02060"/>
<keyword evidence="4" id="KW-0233">DNA recombination</keyword>
<dbReference type="STRING" id="1185652.USDA257_c02060"/>
<sequence>MPSHTRLFRRGNVWWHRGPVPRDIQDTYPKTEETFSLKTSDHKEALRRLPRAMAEVQERFDEHRRMLARQQEPALLELTPEQLKHIEDVYYWHLMDEDEEVRLAGLDDAGFEELNDLIDLAEDVGRYEFARGQMYSPFTESEAAEVLTWSSVDLKLDKASSSWPRLYRAIQTATVRAAQARRQRSEGSPVETPPEPQVNKPADRHLASTLIGEWVAEKSRVKGGWTPATAAANKLWAERFVEMASDRPIDGYGKSDAREFKTALLSLPPNWTKVKGLEKLAMKEAAKRAAELKIEPMSGKNVNKVLGFVRAFWNWAKANYDVPSNPFDGLNVKISGKARDERQPFTLAELSTIFKSPIYTGCQSVRYHNSPGDLIPNDNGVYWVPLVGLFTGCRSGEIIQLRTKDVKAEGGIAYIEVTDEGEELSLKNSGSRRRIPVHRKLKEFGFLRFVERQRKLGHKRLFPDFPKAKDGTYSTAYSRKFSNLLKALEVKHDKISFHSFRHTFEDACRNSRIPLDFVNALQGHAQQGMAGRYGNGLYGLKLLSEEMEKLQYDGLDLSHLFTKKV</sequence>
<comment type="similarity">
    <text evidence="1">Belongs to the 'phage' integrase family.</text>
</comment>
<reference evidence="7 8" key="1">
    <citation type="journal article" date="2012" name="J. Bacteriol.">
        <title>Complete genome sequence of the broad-host-range strain Sinorhizobium fredii USDA257.</title>
        <authorList>
            <person name="Schuldes J."/>
            <person name="Rodriguez Orbegoso M."/>
            <person name="Schmeisser C."/>
            <person name="Krishnan H.B."/>
            <person name="Daniel R."/>
            <person name="Streit W.R."/>
        </authorList>
    </citation>
    <scope>NUCLEOTIDE SEQUENCE [LARGE SCALE GENOMIC DNA]</scope>
    <source>
        <strain evidence="7 8">USDA 257</strain>
    </source>
</reference>
<dbReference type="GO" id="GO:0015074">
    <property type="term" value="P:DNA integration"/>
    <property type="evidence" value="ECO:0007669"/>
    <property type="project" value="UniProtKB-KW"/>
</dbReference>
<dbReference type="InterPro" id="IPR046668">
    <property type="entry name" value="DUF6538"/>
</dbReference>
<dbReference type="CDD" id="cd01184">
    <property type="entry name" value="INT_C_like_1"/>
    <property type="match status" value="1"/>
</dbReference>
<feature type="region of interest" description="Disordered" evidence="5">
    <location>
        <begin position="178"/>
        <end position="201"/>
    </location>
</feature>
<dbReference type="InterPro" id="IPR011010">
    <property type="entry name" value="DNA_brk_join_enz"/>
</dbReference>
<evidence type="ECO:0000256" key="5">
    <source>
        <dbReference type="SAM" id="MobiDB-lite"/>
    </source>
</evidence>
<gene>
    <name evidence="7" type="ORF">USDA257_c02060</name>
</gene>
<accession>I3WYV0</accession>
<dbReference type="PANTHER" id="PTHR30349">
    <property type="entry name" value="PHAGE INTEGRASE-RELATED"/>
    <property type="match status" value="1"/>
</dbReference>
<dbReference type="PANTHER" id="PTHR30349:SF41">
    <property type="entry name" value="INTEGRASE_RECOMBINASE PROTEIN MJ0367-RELATED"/>
    <property type="match status" value="1"/>
</dbReference>
<dbReference type="eggNOG" id="COG0582">
    <property type="taxonomic scope" value="Bacteria"/>
</dbReference>